<reference evidence="1" key="1">
    <citation type="submission" date="2023-04" db="EMBL/GenBank/DDBJ databases">
        <title>Ambrosiozyma monospora NBRC 10751.</title>
        <authorList>
            <person name="Ichikawa N."/>
            <person name="Sato H."/>
            <person name="Tonouchi N."/>
        </authorList>
    </citation>
    <scope>NUCLEOTIDE SEQUENCE</scope>
    <source>
        <strain evidence="1">NBRC 10751</strain>
    </source>
</reference>
<dbReference type="Proteomes" id="UP001165064">
    <property type="component" value="Unassembled WGS sequence"/>
</dbReference>
<proteinExistence type="predicted"/>
<gene>
    <name evidence="1" type="ORF">Amon02_001183000</name>
</gene>
<dbReference type="EMBL" id="BSXS01013110">
    <property type="protein sequence ID" value="GMF03569.1"/>
    <property type="molecule type" value="Genomic_DNA"/>
</dbReference>
<comment type="caution">
    <text evidence="1">The sequence shown here is derived from an EMBL/GenBank/DDBJ whole genome shotgun (WGS) entry which is preliminary data.</text>
</comment>
<sequence>MITSFGPLNVALVLVSCSDASSKSENKNKGRNEKLVSLVGEKLALLLSLLSTGDITLVETDVCWILDTACTVVDLQTGDDGETSKTTAGFESYKKIITQLGSKFSESSVVQQSLFKLVTKLSGLYSIEFTLALFLNLDVSQANSDSLTSGLSSLALLNRESYFDAWSLTLASIENYDSVAHGIELLLGFLQSVGKSKDEVHDFEVT</sequence>
<name>A0ACB5U7P7_AMBMO</name>
<evidence type="ECO:0000313" key="2">
    <source>
        <dbReference type="Proteomes" id="UP001165064"/>
    </source>
</evidence>
<accession>A0ACB5U7P7</accession>
<protein>
    <submittedName>
        <fullName evidence="1">Unnamed protein product</fullName>
    </submittedName>
</protein>
<organism evidence="1 2">
    <name type="scientific">Ambrosiozyma monospora</name>
    <name type="common">Yeast</name>
    <name type="synonym">Endomycopsis monosporus</name>
    <dbReference type="NCBI Taxonomy" id="43982"/>
    <lineage>
        <taxon>Eukaryota</taxon>
        <taxon>Fungi</taxon>
        <taxon>Dikarya</taxon>
        <taxon>Ascomycota</taxon>
        <taxon>Saccharomycotina</taxon>
        <taxon>Pichiomycetes</taxon>
        <taxon>Pichiales</taxon>
        <taxon>Pichiaceae</taxon>
        <taxon>Ambrosiozyma</taxon>
    </lineage>
</organism>
<evidence type="ECO:0000313" key="1">
    <source>
        <dbReference type="EMBL" id="GMF03569.1"/>
    </source>
</evidence>
<keyword evidence="2" id="KW-1185">Reference proteome</keyword>